<feature type="transmembrane region" description="Helical" evidence="7">
    <location>
        <begin position="49"/>
        <end position="70"/>
    </location>
</feature>
<evidence type="ECO:0000256" key="3">
    <source>
        <dbReference type="ARBA" id="ARBA00022448"/>
    </source>
</evidence>
<evidence type="ECO:0000256" key="6">
    <source>
        <dbReference type="ARBA" id="ARBA00023136"/>
    </source>
</evidence>
<dbReference type="PROSITE" id="PS50850">
    <property type="entry name" value="MFS"/>
    <property type="match status" value="1"/>
</dbReference>
<accession>A0A366FN44</accession>
<feature type="transmembrane region" description="Helical" evidence="7">
    <location>
        <begin position="21"/>
        <end position="43"/>
    </location>
</feature>
<comment type="similarity">
    <text evidence="2">Belongs to the major facilitator superfamily.</text>
</comment>
<feature type="transmembrane region" description="Helical" evidence="7">
    <location>
        <begin position="156"/>
        <end position="176"/>
    </location>
</feature>
<dbReference type="InterPro" id="IPR036259">
    <property type="entry name" value="MFS_trans_sf"/>
</dbReference>
<evidence type="ECO:0000256" key="4">
    <source>
        <dbReference type="ARBA" id="ARBA00022692"/>
    </source>
</evidence>
<proteinExistence type="inferred from homology"/>
<dbReference type="Pfam" id="PF07690">
    <property type="entry name" value="MFS_1"/>
    <property type="match status" value="1"/>
</dbReference>
<feature type="transmembrane region" description="Helical" evidence="7">
    <location>
        <begin position="392"/>
        <end position="414"/>
    </location>
</feature>
<dbReference type="RefSeq" id="WP_245427389.1">
    <property type="nucleotide sequence ID" value="NZ_QNRK01000006.1"/>
</dbReference>
<feature type="transmembrane region" description="Helical" evidence="7">
    <location>
        <begin position="365"/>
        <end position="386"/>
    </location>
</feature>
<evidence type="ECO:0000256" key="1">
    <source>
        <dbReference type="ARBA" id="ARBA00004141"/>
    </source>
</evidence>
<dbReference type="NCBIfam" id="TIGR00901">
    <property type="entry name" value="2A0125"/>
    <property type="match status" value="1"/>
</dbReference>
<dbReference type="GO" id="GO:0022857">
    <property type="term" value="F:transmembrane transporter activity"/>
    <property type="evidence" value="ECO:0007669"/>
    <property type="project" value="InterPro"/>
</dbReference>
<dbReference type="GO" id="GO:0016020">
    <property type="term" value="C:membrane"/>
    <property type="evidence" value="ECO:0007669"/>
    <property type="project" value="UniProtKB-SubCell"/>
</dbReference>
<dbReference type="Proteomes" id="UP000253529">
    <property type="component" value="Unassembled WGS sequence"/>
</dbReference>
<keyword evidence="3" id="KW-0813">Transport</keyword>
<dbReference type="AlphaFoldDB" id="A0A366FN44"/>
<feature type="transmembrane region" description="Helical" evidence="7">
    <location>
        <begin position="327"/>
        <end position="353"/>
    </location>
</feature>
<dbReference type="SUPFAM" id="SSF103473">
    <property type="entry name" value="MFS general substrate transporter"/>
    <property type="match status" value="1"/>
</dbReference>
<reference evidence="9 10" key="1">
    <citation type="submission" date="2018-06" db="EMBL/GenBank/DDBJ databases">
        <title>Genomic Encyclopedia of Type Strains, Phase IV (KMG-IV): sequencing the most valuable type-strain genomes for metagenomic binning, comparative biology and taxonomic classification.</title>
        <authorList>
            <person name="Goeker M."/>
        </authorList>
    </citation>
    <scope>NUCLEOTIDE SEQUENCE [LARGE SCALE GENOMIC DNA]</scope>
    <source>
        <strain evidence="9 10">DSM 24875</strain>
    </source>
</reference>
<dbReference type="InterPro" id="IPR020846">
    <property type="entry name" value="MFS_dom"/>
</dbReference>
<feature type="transmembrane region" description="Helical" evidence="7">
    <location>
        <begin position="91"/>
        <end position="110"/>
    </location>
</feature>
<evidence type="ECO:0000313" key="10">
    <source>
        <dbReference type="Proteomes" id="UP000253529"/>
    </source>
</evidence>
<keyword evidence="6 7" id="KW-0472">Membrane</keyword>
<keyword evidence="10" id="KW-1185">Reference proteome</keyword>
<comment type="caution">
    <text evidence="9">The sequence shown here is derived from an EMBL/GenBank/DDBJ whole genome shotgun (WGS) entry which is preliminary data.</text>
</comment>
<organism evidence="9 10">
    <name type="scientific">Roseiarcus fermentans</name>
    <dbReference type="NCBI Taxonomy" id="1473586"/>
    <lineage>
        <taxon>Bacteria</taxon>
        <taxon>Pseudomonadati</taxon>
        <taxon>Pseudomonadota</taxon>
        <taxon>Alphaproteobacteria</taxon>
        <taxon>Hyphomicrobiales</taxon>
        <taxon>Roseiarcaceae</taxon>
        <taxon>Roseiarcus</taxon>
    </lineage>
</organism>
<dbReference type="PANTHER" id="PTHR12778:SF10">
    <property type="entry name" value="MAJOR FACILITATOR SUPERFAMILY DOMAIN-CONTAINING PROTEIN 3"/>
    <property type="match status" value="1"/>
</dbReference>
<dbReference type="InterPro" id="IPR011701">
    <property type="entry name" value="MFS"/>
</dbReference>
<keyword evidence="5 7" id="KW-1133">Transmembrane helix</keyword>
<name>A0A366FN44_9HYPH</name>
<evidence type="ECO:0000256" key="7">
    <source>
        <dbReference type="SAM" id="Phobius"/>
    </source>
</evidence>
<evidence type="ECO:0000256" key="5">
    <source>
        <dbReference type="ARBA" id="ARBA00022989"/>
    </source>
</evidence>
<evidence type="ECO:0000259" key="8">
    <source>
        <dbReference type="PROSITE" id="PS50850"/>
    </source>
</evidence>
<sequence>MTSLQKSLPLRELLRDPRLALMLALGFSSGLPFLLIFSTQSAWLREAGVSRSAIGLMSYAALAFTFKFAWAPFIDEYDPPFLAARLGRRRGWMLLAQLMVAASLAGLAFGAPAQSLGWNVLFAFLTAFAAASQDVTIDGWRIDAAPIERQGMMSAVYQLGYRLAMLCAGAGALYIADFASWRAAYLAMAGLTLVGIGGCLLSPRLDKPRISGGRPSFAVSFVEPLRDLATRYGATLIAILALVAIYRLPDFVSGVMANPLYIDLGFTKSDIATVSKLYGVWIGIAGAFGGGLAVARLGLMPTLILGGVAASSSHLSLALLASKGASLPLLTLAVSVESFAGGFAGAALIAYMSSLVSPGFAASQYALLSSLYALPGKLVGGLSGVMVDEFGYVRFFLATAAIGVPVAALSILVWRVHARPVEAPAPGQ</sequence>
<protein>
    <submittedName>
        <fullName evidence="9">PAT family beta-lactamase induction signal transducer AmpG</fullName>
    </submittedName>
</protein>
<dbReference type="PANTHER" id="PTHR12778">
    <property type="entry name" value="SOLUTE CARRIER FAMILY 33 ACETYL-COA TRANSPORTER -RELATED"/>
    <property type="match status" value="1"/>
</dbReference>
<keyword evidence="4 7" id="KW-0812">Transmembrane</keyword>
<dbReference type="InterPro" id="IPR004752">
    <property type="entry name" value="AmpG_permease/AT-1"/>
</dbReference>
<evidence type="ECO:0000256" key="2">
    <source>
        <dbReference type="ARBA" id="ARBA00008335"/>
    </source>
</evidence>
<dbReference type="EMBL" id="QNRK01000006">
    <property type="protein sequence ID" value="RBP16048.1"/>
    <property type="molecule type" value="Genomic_DNA"/>
</dbReference>
<feature type="transmembrane region" description="Helical" evidence="7">
    <location>
        <begin position="116"/>
        <end position="135"/>
    </location>
</feature>
<gene>
    <name evidence="9" type="ORF">DFR50_1069</name>
</gene>
<feature type="transmembrane region" description="Helical" evidence="7">
    <location>
        <begin position="232"/>
        <end position="249"/>
    </location>
</feature>
<comment type="subcellular location">
    <subcellularLocation>
        <location evidence="1">Membrane</location>
        <topology evidence="1">Multi-pass membrane protein</topology>
    </subcellularLocation>
</comment>
<feature type="transmembrane region" description="Helical" evidence="7">
    <location>
        <begin position="182"/>
        <end position="201"/>
    </location>
</feature>
<dbReference type="Gene3D" id="1.20.1250.20">
    <property type="entry name" value="MFS general substrate transporter like domains"/>
    <property type="match status" value="2"/>
</dbReference>
<feature type="domain" description="Major facilitator superfamily (MFS) profile" evidence="8">
    <location>
        <begin position="18"/>
        <end position="418"/>
    </location>
</feature>
<evidence type="ECO:0000313" key="9">
    <source>
        <dbReference type="EMBL" id="RBP16048.1"/>
    </source>
</evidence>
<feature type="transmembrane region" description="Helical" evidence="7">
    <location>
        <begin position="278"/>
        <end position="295"/>
    </location>
</feature>